<feature type="region of interest" description="Disordered" evidence="2">
    <location>
        <begin position="313"/>
        <end position="334"/>
    </location>
</feature>
<keyword evidence="3" id="KW-1133">Transmembrane helix</keyword>
<protein>
    <submittedName>
        <fullName evidence="4">Uncharacterized protein</fullName>
    </submittedName>
</protein>
<proteinExistence type="predicted"/>
<evidence type="ECO:0000313" key="5">
    <source>
        <dbReference type="Proteomes" id="UP001150238"/>
    </source>
</evidence>
<evidence type="ECO:0000313" key="4">
    <source>
        <dbReference type="EMBL" id="KAJ4492902.1"/>
    </source>
</evidence>
<dbReference type="EMBL" id="JANVFS010000004">
    <property type="protein sequence ID" value="KAJ4492902.1"/>
    <property type="molecule type" value="Genomic_DNA"/>
</dbReference>
<name>A0A9W9DZ18_9AGAR</name>
<feature type="compositionally biased region" description="Polar residues" evidence="2">
    <location>
        <begin position="284"/>
        <end position="293"/>
    </location>
</feature>
<keyword evidence="3" id="KW-0472">Membrane</keyword>
<organism evidence="4 5">
    <name type="scientific">Lentinula lateritia</name>
    <dbReference type="NCBI Taxonomy" id="40482"/>
    <lineage>
        <taxon>Eukaryota</taxon>
        <taxon>Fungi</taxon>
        <taxon>Dikarya</taxon>
        <taxon>Basidiomycota</taxon>
        <taxon>Agaricomycotina</taxon>
        <taxon>Agaricomycetes</taxon>
        <taxon>Agaricomycetidae</taxon>
        <taxon>Agaricales</taxon>
        <taxon>Marasmiineae</taxon>
        <taxon>Omphalotaceae</taxon>
        <taxon>Lentinula</taxon>
    </lineage>
</organism>
<feature type="region of interest" description="Disordered" evidence="2">
    <location>
        <begin position="1"/>
        <end position="31"/>
    </location>
</feature>
<keyword evidence="1" id="KW-0175">Coiled coil</keyword>
<dbReference type="AlphaFoldDB" id="A0A9W9DZ18"/>
<feature type="transmembrane region" description="Helical" evidence="3">
    <location>
        <begin position="37"/>
        <end position="58"/>
    </location>
</feature>
<evidence type="ECO:0000256" key="2">
    <source>
        <dbReference type="SAM" id="MobiDB-lite"/>
    </source>
</evidence>
<comment type="caution">
    <text evidence="4">The sequence shown here is derived from an EMBL/GenBank/DDBJ whole genome shotgun (WGS) entry which is preliminary data.</text>
</comment>
<feature type="region of interest" description="Disordered" evidence="2">
    <location>
        <begin position="277"/>
        <end position="297"/>
    </location>
</feature>
<gene>
    <name evidence="4" type="ORF">C8J55DRAFT_217783</name>
</gene>
<evidence type="ECO:0000256" key="3">
    <source>
        <dbReference type="SAM" id="Phobius"/>
    </source>
</evidence>
<evidence type="ECO:0000256" key="1">
    <source>
        <dbReference type="SAM" id="Coils"/>
    </source>
</evidence>
<sequence>MPVPDTTTIPTPTSSTHPSTTSNPLPERRPTFPNFPLSTHITFLSGLTAVLLVPYLLFSRRIRQTTDKATRELTSLRRDTKSIHRRVNDLELLVSNVQAGSNEVVNDLRKEIRDVRKELNSVCGIVDAERQRVDGLMSQTDQINAEREMVLSLNQQATKATHDTEHLVNQLKIGLNEAKREAHDAKQLYTALHANLIELKQNLDQTWDMLQKANKLSNDNSATATAQYQSNLQFLLEEAKINRTQGNALRSIGLSLADIAAFMHEVELSIPLLIPPEPTHRPGASSSADNQKSPIYDNKSRVENLRLSALMLQNLPRSQDRSRSERSNINTGTD</sequence>
<dbReference type="Proteomes" id="UP001150238">
    <property type="component" value="Unassembled WGS sequence"/>
</dbReference>
<accession>A0A9W9DZ18</accession>
<reference evidence="4" key="1">
    <citation type="submission" date="2022-08" db="EMBL/GenBank/DDBJ databases">
        <authorList>
            <consortium name="DOE Joint Genome Institute"/>
            <person name="Min B."/>
            <person name="Riley R."/>
            <person name="Sierra-Patev S."/>
            <person name="Naranjo-Ortiz M."/>
            <person name="Looney B."/>
            <person name="Konkel Z."/>
            <person name="Slot J.C."/>
            <person name="Sakamoto Y."/>
            <person name="Steenwyk J.L."/>
            <person name="Rokas A."/>
            <person name="Carro J."/>
            <person name="Camarero S."/>
            <person name="Ferreira P."/>
            <person name="Molpeceres G."/>
            <person name="Ruiz-Duenas F.J."/>
            <person name="Serrano A."/>
            <person name="Henrissat B."/>
            <person name="Drula E."/>
            <person name="Hughes K.W."/>
            <person name="Mata J.L."/>
            <person name="Ishikawa N.K."/>
            <person name="Vargas-Isla R."/>
            <person name="Ushijima S."/>
            <person name="Smith C.A."/>
            <person name="Ahrendt S."/>
            <person name="Andreopoulos W."/>
            <person name="He G."/>
            <person name="Labutti K."/>
            <person name="Lipzen A."/>
            <person name="Ng V."/>
            <person name="Sandor L."/>
            <person name="Barry K."/>
            <person name="Martinez A.T."/>
            <person name="Xiao Y."/>
            <person name="Gibbons J.G."/>
            <person name="Terashima K."/>
            <person name="Hibbett D.S."/>
            <person name="Grigoriev I.V."/>
        </authorList>
    </citation>
    <scope>NUCLEOTIDE SEQUENCE</scope>
    <source>
        <strain evidence="4">Sp2 HRB7682 ss15</strain>
    </source>
</reference>
<keyword evidence="3" id="KW-0812">Transmembrane</keyword>
<reference evidence="4" key="2">
    <citation type="journal article" date="2023" name="Proc. Natl. Acad. Sci. U.S.A.">
        <title>A global phylogenomic analysis of the shiitake genus Lentinula.</title>
        <authorList>
            <person name="Sierra-Patev S."/>
            <person name="Min B."/>
            <person name="Naranjo-Ortiz M."/>
            <person name="Looney B."/>
            <person name="Konkel Z."/>
            <person name="Slot J.C."/>
            <person name="Sakamoto Y."/>
            <person name="Steenwyk J.L."/>
            <person name="Rokas A."/>
            <person name="Carro J."/>
            <person name="Camarero S."/>
            <person name="Ferreira P."/>
            <person name="Molpeceres G."/>
            <person name="Ruiz-Duenas F.J."/>
            <person name="Serrano A."/>
            <person name="Henrissat B."/>
            <person name="Drula E."/>
            <person name="Hughes K.W."/>
            <person name="Mata J.L."/>
            <person name="Ishikawa N.K."/>
            <person name="Vargas-Isla R."/>
            <person name="Ushijima S."/>
            <person name="Smith C.A."/>
            <person name="Donoghue J."/>
            <person name="Ahrendt S."/>
            <person name="Andreopoulos W."/>
            <person name="He G."/>
            <person name="LaButti K."/>
            <person name="Lipzen A."/>
            <person name="Ng V."/>
            <person name="Riley R."/>
            <person name="Sandor L."/>
            <person name="Barry K."/>
            <person name="Martinez A.T."/>
            <person name="Xiao Y."/>
            <person name="Gibbons J.G."/>
            <person name="Terashima K."/>
            <person name="Grigoriev I.V."/>
            <person name="Hibbett D."/>
        </authorList>
    </citation>
    <scope>NUCLEOTIDE SEQUENCE</scope>
    <source>
        <strain evidence="4">Sp2 HRB7682 ss15</strain>
    </source>
</reference>
<feature type="compositionally biased region" description="Low complexity" evidence="2">
    <location>
        <begin position="1"/>
        <end position="25"/>
    </location>
</feature>
<feature type="coiled-coil region" evidence="1">
    <location>
        <begin position="168"/>
        <end position="195"/>
    </location>
</feature>